<evidence type="ECO:0000256" key="11">
    <source>
        <dbReference type="ARBA" id="ARBA00048044"/>
    </source>
</evidence>
<dbReference type="Proteomes" id="UP001320898">
    <property type="component" value="Unassembled WGS sequence"/>
</dbReference>
<proteinExistence type="inferred from homology"/>
<dbReference type="AlphaFoldDB" id="A0AAW5R1Q7"/>
<evidence type="ECO:0000256" key="7">
    <source>
        <dbReference type="ARBA" id="ARBA00023004"/>
    </source>
</evidence>
<feature type="transmembrane region" description="Helical" evidence="12">
    <location>
        <begin position="134"/>
        <end position="156"/>
    </location>
</feature>
<dbReference type="GO" id="GO:0006784">
    <property type="term" value="P:heme A biosynthetic process"/>
    <property type="evidence" value="ECO:0007669"/>
    <property type="project" value="UniProtKB-UniRule"/>
</dbReference>
<keyword evidence="12" id="KW-1003">Cell membrane</keyword>
<dbReference type="EC" id="1.17.99.9" evidence="12"/>
<dbReference type="GO" id="GO:0005886">
    <property type="term" value="C:plasma membrane"/>
    <property type="evidence" value="ECO:0007669"/>
    <property type="project" value="UniProtKB-SubCell"/>
</dbReference>
<gene>
    <name evidence="12" type="primary">ctaA</name>
    <name evidence="13" type="ORF">MUB46_14445</name>
</gene>
<evidence type="ECO:0000256" key="10">
    <source>
        <dbReference type="ARBA" id="ARBA00044501"/>
    </source>
</evidence>
<keyword evidence="8 12" id="KW-0350">Heme biosynthesis</keyword>
<reference evidence="13 14" key="1">
    <citation type="submission" date="2022-04" db="EMBL/GenBank/DDBJ databases">
        <authorList>
            <person name="Ye Y.-Q."/>
            <person name="Du Z.-J."/>
        </authorList>
    </citation>
    <scope>NUCLEOTIDE SEQUENCE [LARGE SCALE GENOMIC DNA]</scope>
    <source>
        <strain evidence="13 14">A6E488</strain>
    </source>
</reference>
<protein>
    <recommendedName>
        <fullName evidence="12">Heme A synthase</fullName>
        <shortName evidence="12">HAS</shortName>
        <ecNumber evidence="12">1.17.99.9</ecNumber>
    </recommendedName>
    <alternativeName>
        <fullName evidence="12">Cytochrome aa3-controlling protein</fullName>
    </alternativeName>
</protein>
<comment type="pathway">
    <text evidence="10 12">Porphyrin-containing compound metabolism; heme A biosynthesis; heme A from heme O: step 1/1.</text>
</comment>
<feature type="transmembrane region" description="Helical" evidence="12">
    <location>
        <begin position="168"/>
        <end position="188"/>
    </location>
</feature>
<name>A0AAW5R1Q7_9HYPH</name>
<keyword evidence="5 12" id="KW-1133">Transmembrane helix</keyword>
<keyword evidence="3 12" id="KW-0812">Transmembrane</keyword>
<evidence type="ECO:0000256" key="5">
    <source>
        <dbReference type="ARBA" id="ARBA00022989"/>
    </source>
</evidence>
<dbReference type="HAMAP" id="MF_01665">
    <property type="entry name" value="HemeA_synth_type2"/>
    <property type="match status" value="1"/>
</dbReference>
<dbReference type="EMBL" id="JALIDZ010000006">
    <property type="protein sequence ID" value="MCT8973062.1"/>
    <property type="molecule type" value="Genomic_DNA"/>
</dbReference>
<dbReference type="Pfam" id="PF02628">
    <property type="entry name" value="COX15-CtaA"/>
    <property type="match status" value="1"/>
</dbReference>
<evidence type="ECO:0000256" key="6">
    <source>
        <dbReference type="ARBA" id="ARBA00023002"/>
    </source>
</evidence>
<feature type="transmembrane region" description="Helical" evidence="12">
    <location>
        <begin position="273"/>
        <end position="291"/>
    </location>
</feature>
<evidence type="ECO:0000256" key="8">
    <source>
        <dbReference type="ARBA" id="ARBA00023133"/>
    </source>
</evidence>
<evidence type="ECO:0000256" key="12">
    <source>
        <dbReference type="HAMAP-Rule" id="MF_01665"/>
    </source>
</evidence>
<accession>A0AAW5R1Q7</accession>
<dbReference type="PANTHER" id="PTHR23289">
    <property type="entry name" value="CYTOCHROME C OXIDASE ASSEMBLY PROTEIN COX15"/>
    <property type="match status" value="1"/>
</dbReference>
<dbReference type="PANTHER" id="PTHR23289:SF2">
    <property type="entry name" value="CYTOCHROME C OXIDASE ASSEMBLY PROTEIN COX15 HOMOLOG"/>
    <property type="match status" value="1"/>
</dbReference>
<comment type="caution">
    <text evidence="13">The sequence shown here is derived from an EMBL/GenBank/DDBJ whole genome shotgun (WGS) entry which is preliminary data.</text>
</comment>
<feature type="transmembrane region" description="Helical" evidence="12">
    <location>
        <begin position="109"/>
        <end position="127"/>
    </location>
</feature>
<comment type="cofactor">
    <cofactor evidence="1 12">
        <name>heme b</name>
        <dbReference type="ChEBI" id="CHEBI:60344"/>
    </cofactor>
</comment>
<evidence type="ECO:0000256" key="3">
    <source>
        <dbReference type="ARBA" id="ARBA00022692"/>
    </source>
</evidence>
<evidence type="ECO:0000313" key="13">
    <source>
        <dbReference type="EMBL" id="MCT8973062.1"/>
    </source>
</evidence>
<organism evidence="13 14">
    <name type="scientific">Microbaculum marinisediminis</name>
    <dbReference type="NCBI Taxonomy" id="2931392"/>
    <lineage>
        <taxon>Bacteria</taxon>
        <taxon>Pseudomonadati</taxon>
        <taxon>Pseudomonadota</taxon>
        <taxon>Alphaproteobacteria</taxon>
        <taxon>Hyphomicrobiales</taxon>
        <taxon>Tepidamorphaceae</taxon>
        <taxon>Microbaculum</taxon>
    </lineage>
</organism>
<feature type="transmembrane region" description="Helical" evidence="12">
    <location>
        <begin position="303"/>
        <end position="324"/>
    </location>
</feature>
<comment type="subunit">
    <text evidence="12">Interacts with CtaB.</text>
</comment>
<feature type="transmembrane region" description="Helical" evidence="12">
    <location>
        <begin position="209"/>
        <end position="229"/>
    </location>
</feature>
<comment type="subcellular location">
    <subcellularLocation>
        <location evidence="12">Cell membrane</location>
        <topology evidence="12">Multi-pass membrane protein</topology>
    </subcellularLocation>
    <subcellularLocation>
        <location evidence="2">Membrane</location>
        <topology evidence="2">Multi-pass membrane protein</topology>
    </subcellularLocation>
</comment>
<feature type="transmembrane region" description="Helical" evidence="12">
    <location>
        <begin position="25"/>
        <end position="44"/>
    </location>
</feature>
<keyword evidence="4 12" id="KW-0479">Metal-binding</keyword>
<dbReference type="InterPro" id="IPR003780">
    <property type="entry name" value="COX15/CtaA_fam"/>
</dbReference>
<dbReference type="GO" id="GO:0046872">
    <property type="term" value="F:metal ion binding"/>
    <property type="evidence" value="ECO:0007669"/>
    <property type="project" value="UniProtKB-KW"/>
</dbReference>
<keyword evidence="7 12" id="KW-0408">Iron</keyword>
<evidence type="ECO:0000256" key="1">
    <source>
        <dbReference type="ARBA" id="ARBA00001970"/>
    </source>
</evidence>
<dbReference type="RefSeq" id="WP_261616645.1">
    <property type="nucleotide sequence ID" value="NZ_JALIDZ010000006.1"/>
</dbReference>
<comment type="catalytic activity">
    <reaction evidence="11">
        <text>Fe(II)-heme o + 2 A + H2O = Fe(II)-heme a + 2 AH2</text>
        <dbReference type="Rhea" id="RHEA:63388"/>
        <dbReference type="ChEBI" id="CHEBI:13193"/>
        <dbReference type="ChEBI" id="CHEBI:15377"/>
        <dbReference type="ChEBI" id="CHEBI:17499"/>
        <dbReference type="ChEBI" id="CHEBI:60530"/>
        <dbReference type="ChEBI" id="CHEBI:61715"/>
        <dbReference type="EC" id="1.17.99.9"/>
    </reaction>
    <physiologicalReaction direction="left-to-right" evidence="11">
        <dbReference type="Rhea" id="RHEA:63389"/>
    </physiologicalReaction>
</comment>
<keyword evidence="6 12" id="KW-0560">Oxidoreductase</keyword>
<comment type="function">
    <text evidence="12">Catalyzes the conversion of heme O to heme A by two successive hydroxylations of the methyl group at C8. The first hydroxylation forms heme I, the second hydroxylation results in an unstable dihydroxymethyl group, which spontaneously dehydrates, resulting in the formyl group of heme A.</text>
</comment>
<evidence type="ECO:0000256" key="9">
    <source>
        <dbReference type="ARBA" id="ARBA00023136"/>
    </source>
</evidence>
<comment type="similarity">
    <text evidence="12">Belongs to the COX15/CtaA family. Type 2 subfamily.</text>
</comment>
<evidence type="ECO:0000256" key="2">
    <source>
        <dbReference type="ARBA" id="ARBA00004141"/>
    </source>
</evidence>
<keyword evidence="9 12" id="KW-0472">Membrane</keyword>
<feature type="binding site" description="axial binding residue" evidence="12">
    <location>
        <position position="332"/>
    </location>
    <ligand>
        <name>heme</name>
        <dbReference type="ChEBI" id="CHEBI:30413"/>
    </ligand>
    <ligandPart>
        <name>Fe</name>
        <dbReference type="ChEBI" id="CHEBI:18248"/>
    </ligandPart>
</feature>
<evidence type="ECO:0000256" key="4">
    <source>
        <dbReference type="ARBA" id="ARBA00022723"/>
    </source>
</evidence>
<feature type="binding site" description="axial binding residue" evidence="12">
    <location>
        <position position="271"/>
    </location>
    <ligand>
        <name>heme</name>
        <dbReference type="ChEBI" id="CHEBI:30413"/>
    </ligand>
    <ligandPart>
        <name>Fe</name>
        <dbReference type="ChEBI" id="CHEBI:18248"/>
    </ligandPart>
</feature>
<feature type="transmembrane region" description="Helical" evidence="12">
    <location>
        <begin position="330"/>
        <end position="350"/>
    </location>
</feature>
<sequence length="376" mass="41598">MANSDIAAAETATPRQRAARPFIRYWLWFMAFLVLAMVIVGGATRLTESGLSITEWKPVTGALPPMSQSDWIDAFEKYRQIPQYEKVNKGMSLDEFKTIYWWEWAHRQFGRLIGVAFFVPFVWLLATRRVERRLVPWLVGAFVLGGLQGALGWYMVTSGLVERVSVSQYRLASHLVLASAIFAYLIWVAESLRERPAEAISPRRLRTTAGLIVVLVLLQIVLGGLVAGLDAGLTYQTWPLMDGRFIPDGLWMQAPAWLNVFENITTVQFDHRMLAYLLMLVTFLHAIDTFGSAGEGPAPARAVYLAGFTFGQAGLGIATLLMGVPILIALAHQAGALIVLAMATVHYYGLRHPVGAPQPMPGASAKETPLEEIQRG</sequence>
<dbReference type="GO" id="GO:0016653">
    <property type="term" value="F:oxidoreductase activity, acting on NAD(P)H, heme protein as acceptor"/>
    <property type="evidence" value="ECO:0007669"/>
    <property type="project" value="TreeGrafter"/>
</dbReference>
<keyword evidence="14" id="KW-1185">Reference proteome</keyword>
<dbReference type="InterPro" id="IPR023754">
    <property type="entry name" value="HemeA_Synthase_type2"/>
</dbReference>
<dbReference type="GO" id="GO:0120547">
    <property type="term" value="F:heme A synthase activity"/>
    <property type="evidence" value="ECO:0007669"/>
    <property type="project" value="UniProtKB-EC"/>
</dbReference>
<evidence type="ECO:0000313" key="14">
    <source>
        <dbReference type="Proteomes" id="UP001320898"/>
    </source>
</evidence>